<keyword evidence="1" id="KW-1133">Transmembrane helix</keyword>
<evidence type="ECO:0000313" key="2">
    <source>
        <dbReference type="EMBL" id="SFG29945.1"/>
    </source>
</evidence>
<dbReference type="InterPro" id="IPR036737">
    <property type="entry name" value="OmpA-like_sf"/>
</dbReference>
<dbReference type="Gene3D" id="3.30.1330.60">
    <property type="entry name" value="OmpA-like domain"/>
    <property type="match status" value="1"/>
</dbReference>
<evidence type="ECO:0000313" key="3">
    <source>
        <dbReference type="Proteomes" id="UP000198623"/>
    </source>
</evidence>
<feature type="transmembrane region" description="Helical" evidence="1">
    <location>
        <begin position="12"/>
        <end position="39"/>
    </location>
</feature>
<keyword evidence="2" id="KW-0282">Flagellum</keyword>
<gene>
    <name evidence="2" type="ORF">SAMN05216175_10555</name>
</gene>
<organism evidence="2 3">
    <name type="scientific">Neptunomonas qingdaonensis</name>
    <dbReference type="NCBI Taxonomy" id="1045558"/>
    <lineage>
        <taxon>Bacteria</taxon>
        <taxon>Pseudomonadati</taxon>
        <taxon>Pseudomonadota</taxon>
        <taxon>Gammaproteobacteria</taxon>
        <taxon>Oceanospirillales</taxon>
        <taxon>Oceanospirillaceae</taxon>
        <taxon>Neptunomonas</taxon>
    </lineage>
</organism>
<keyword evidence="3" id="KW-1185">Reference proteome</keyword>
<dbReference type="PANTHER" id="PTHR30329:SF20">
    <property type="entry name" value="EXPORTED PROTEIN"/>
    <property type="match status" value="1"/>
</dbReference>
<evidence type="ECO:0000256" key="1">
    <source>
        <dbReference type="SAM" id="Phobius"/>
    </source>
</evidence>
<dbReference type="InterPro" id="IPR050330">
    <property type="entry name" value="Bact_OuterMem_StrucFunc"/>
</dbReference>
<sequence length="301" mass="33753">MSYEQDFMEDEGAGYLISVSDMMSGLLFIFIITLVAFIIHFQDASQKEIEAMMKQKKEALTLHEKIRQQSEDAAKQTKTLNDAIKQQQEITERQELIVEKLTSSNDMRTELLIALQKKLDAAKILVQIDAQHGVLRLTEKAIRFQSAKDTLDQTNLANLQIIGDVFSEVLPCYSSAPPSGHQCAGKINLKNQLDAVFVEGHTDNVPMSSRQYKDNWDLSAQRAIRTFRLLAPPRPLLNSMINTSGQPIFSVSGYGDGRPVQGHEYSEPTADAANRRIDLRFIMTPPSLVNAQKAVMEQGVR</sequence>
<reference evidence="3" key="1">
    <citation type="submission" date="2016-10" db="EMBL/GenBank/DDBJ databases">
        <authorList>
            <person name="Varghese N."/>
            <person name="Submissions S."/>
        </authorList>
    </citation>
    <scope>NUCLEOTIDE SEQUENCE [LARGE SCALE GENOMIC DNA]</scope>
    <source>
        <strain evidence="3">CGMCC 1.10971</strain>
    </source>
</reference>
<keyword evidence="2" id="KW-0966">Cell projection</keyword>
<name>A0A1I2QMX0_9GAMM</name>
<dbReference type="AlphaFoldDB" id="A0A1I2QMX0"/>
<keyword evidence="1" id="KW-0472">Membrane</keyword>
<protein>
    <submittedName>
        <fullName evidence="2">Flagellar motor protein MotB</fullName>
    </submittedName>
</protein>
<dbReference type="PANTHER" id="PTHR30329">
    <property type="entry name" value="STATOR ELEMENT OF FLAGELLAR MOTOR COMPLEX"/>
    <property type="match status" value="1"/>
</dbReference>
<proteinExistence type="predicted"/>
<keyword evidence="2" id="KW-0969">Cilium</keyword>
<dbReference type="STRING" id="1045558.SAMN05216175_10555"/>
<dbReference type="EMBL" id="FOOU01000005">
    <property type="protein sequence ID" value="SFG29945.1"/>
    <property type="molecule type" value="Genomic_DNA"/>
</dbReference>
<accession>A0A1I2QMX0</accession>
<dbReference type="RefSeq" id="WP_090726950.1">
    <property type="nucleotide sequence ID" value="NZ_FOOU01000005.1"/>
</dbReference>
<dbReference type="OrthoDB" id="9815217at2"/>
<dbReference type="SUPFAM" id="SSF103088">
    <property type="entry name" value="OmpA-like"/>
    <property type="match status" value="1"/>
</dbReference>
<keyword evidence="1" id="KW-0812">Transmembrane</keyword>
<dbReference type="Proteomes" id="UP000198623">
    <property type="component" value="Unassembled WGS sequence"/>
</dbReference>